<sequence length="164" mass="17375">MRLAGCEEMRLIGAGNVANVGLREVTVRTYLLTFLFTFHAFRIPPLLGSVLVSFLIHPALAPGAVCAESTHGDGLAVAACRAVYGSAHSGRGSTSASHELGAAIHSRSAPYLLHSSINPSASLGLRRPNTRGRWLIGTRTSFGVEADAVVESNPVCRLALYVRH</sequence>
<dbReference type="AlphaFoldDB" id="A0AAD7JEB8"/>
<accession>A0AAD7JEB8</accession>
<evidence type="ECO:0000313" key="1">
    <source>
        <dbReference type="EMBL" id="KAJ7762910.1"/>
    </source>
</evidence>
<proteinExistence type="predicted"/>
<evidence type="ECO:0000313" key="2">
    <source>
        <dbReference type="Proteomes" id="UP001215598"/>
    </source>
</evidence>
<organism evidence="1 2">
    <name type="scientific">Mycena metata</name>
    <dbReference type="NCBI Taxonomy" id="1033252"/>
    <lineage>
        <taxon>Eukaryota</taxon>
        <taxon>Fungi</taxon>
        <taxon>Dikarya</taxon>
        <taxon>Basidiomycota</taxon>
        <taxon>Agaricomycotina</taxon>
        <taxon>Agaricomycetes</taxon>
        <taxon>Agaricomycetidae</taxon>
        <taxon>Agaricales</taxon>
        <taxon>Marasmiineae</taxon>
        <taxon>Mycenaceae</taxon>
        <taxon>Mycena</taxon>
    </lineage>
</organism>
<name>A0AAD7JEB8_9AGAR</name>
<protein>
    <submittedName>
        <fullName evidence="1">Uncharacterized protein</fullName>
    </submittedName>
</protein>
<reference evidence="1" key="1">
    <citation type="submission" date="2023-03" db="EMBL/GenBank/DDBJ databases">
        <title>Massive genome expansion in bonnet fungi (Mycena s.s.) driven by repeated elements and novel gene families across ecological guilds.</title>
        <authorList>
            <consortium name="Lawrence Berkeley National Laboratory"/>
            <person name="Harder C.B."/>
            <person name="Miyauchi S."/>
            <person name="Viragh M."/>
            <person name="Kuo A."/>
            <person name="Thoen E."/>
            <person name="Andreopoulos B."/>
            <person name="Lu D."/>
            <person name="Skrede I."/>
            <person name="Drula E."/>
            <person name="Henrissat B."/>
            <person name="Morin E."/>
            <person name="Kohler A."/>
            <person name="Barry K."/>
            <person name="LaButti K."/>
            <person name="Morin E."/>
            <person name="Salamov A."/>
            <person name="Lipzen A."/>
            <person name="Mereny Z."/>
            <person name="Hegedus B."/>
            <person name="Baldrian P."/>
            <person name="Stursova M."/>
            <person name="Weitz H."/>
            <person name="Taylor A."/>
            <person name="Grigoriev I.V."/>
            <person name="Nagy L.G."/>
            <person name="Martin F."/>
            <person name="Kauserud H."/>
        </authorList>
    </citation>
    <scope>NUCLEOTIDE SEQUENCE</scope>
    <source>
        <strain evidence="1">CBHHK182m</strain>
    </source>
</reference>
<dbReference type="Proteomes" id="UP001215598">
    <property type="component" value="Unassembled WGS sequence"/>
</dbReference>
<keyword evidence="2" id="KW-1185">Reference proteome</keyword>
<comment type="caution">
    <text evidence="1">The sequence shown here is derived from an EMBL/GenBank/DDBJ whole genome shotgun (WGS) entry which is preliminary data.</text>
</comment>
<dbReference type="EMBL" id="JARKIB010000031">
    <property type="protein sequence ID" value="KAJ7762910.1"/>
    <property type="molecule type" value="Genomic_DNA"/>
</dbReference>
<gene>
    <name evidence="1" type="ORF">B0H16DRAFT_1528129</name>
</gene>